<keyword evidence="5" id="KW-0472">Membrane</keyword>
<dbReference type="AlphaFoldDB" id="A0A8T1XI97"/>
<keyword evidence="4" id="KW-1133">Transmembrane helix</keyword>
<dbReference type="GO" id="GO:0046873">
    <property type="term" value="F:metal ion transmembrane transporter activity"/>
    <property type="evidence" value="ECO:0007669"/>
    <property type="project" value="InterPro"/>
</dbReference>
<reference evidence="7 8" key="1">
    <citation type="submission" date="2020-12" db="EMBL/GenBank/DDBJ databases">
        <title>Concerted genomic and epigenomic changes stabilize Arabidopsis allopolyploids.</title>
        <authorList>
            <person name="Chen Z."/>
        </authorList>
    </citation>
    <scope>NUCLEOTIDE SEQUENCE [LARGE SCALE GENOMIC DNA]</scope>
    <source>
        <strain evidence="7">Allo738</strain>
        <tissue evidence="7">Leaf</tissue>
    </source>
</reference>
<dbReference type="Pfam" id="PF01169">
    <property type="entry name" value="GDT1"/>
    <property type="match status" value="1"/>
</dbReference>
<comment type="similarity">
    <text evidence="2 6">Belongs to the GDT1 family.</text>
</comment>
<evidence type="ECO:0000256" key="6">
    <source>
        <dbReference type="RuleBase" id="RU365102"/>
    </source>
</evidence>
<evidence type="ECO:0000313" key="7">
    <source>
        <dbReference type="EMBL" id="KAG7532309.1"/>
    </source>
</evidence>
<evidence type="ECO:0000256" key="5">
    <source>
        <dbReference type="ARBA" id="ARBA00023136"/>
    </source>
</evidence>
<organism evidence="7 8">
    <name type="scientific">Arabidopsis thaliana x Arabidopsis arenosa</name>
    <dbReference type="NCBI Taxonomy" id="1240361"/>
    <lineage>
        <taxon>Eukaryota</taxon>
        <taxon>Viridiplantae</taxon>
        <taxon>Streptophyta</taxon>
        <taxon>Embryophyta</taxon>
        <taxon>Tracheophyta</taxon>
        <taxon>Spermatophyta</taxon>
        <taxon>Magnoliopsida</taxon>
        <taxon>eudicotyledons</taxon>
        <taxon>Gunneridae</taxon>
        <taxon>Pentapetalae</taxon>
        <taxon>rosids</taxon>
        <taxon>malvids</taxon>
        <taxon>Brassicales</taxon>
        <taxon>Brassicaceae</taxon>
        <taxon>Camelineae</taxon>
        <taxon>Arabidopsis</taxon>
    </lineage>
</organism>
<evidence type="ECO:0000256" key="2">
    <source>
        <dbReference type="ARBA" id="ARBA00009190"/>
    </source>
</evidence>
<keyword evidence="3" id="KW-0812">Transmembrane</keyword>
<evidence type="ECO:0000256" key="3">
    <source>
        <dbReference type="ARBA" id="ARBA00022692"/>
    </source>
</evidence>
<accession>A0A8T1XI97</accession>
<name>A0A8T1XI97_9BRAS</name>
<evidence type="ECO:0000256" key="4">
    <source>
        <dbReference type="ARBA" id="ARBA00022989"/>
    </source>
</evidence>
<keyword evidence="8" id="KW-1185">Reference proteome</keyword>
<comment type="subcellular location">
    <subcellularLocation>
        <location evidence="1 6">Membrane</location>
        <topology evidence="1 6">Multi-pass membrane protein</topology>
    </subcellularLocation>
</comment>
<sequence length="68" mass="7599">MPREDSLPSLILKILYPNISRAEWGDRSKIATIDLATHKNAIGLSIGATIGQTRCVLHQRLLEEACWL</sequence>
<protein>
    <recommendedName>
        <fullName evidence="6">GDT1 family protein</fullName>
    </recommendedName>
</protein>
<comment type="caution">
    <text evidence="7">The sequence shown here is derived from an EMBL/GenBank/DDBJ whole genome shotgun (WGS) entry which is preliminary data.</text>
</comment>
<dbReference type="InterPro" id="IPR001727">
    <property type="entry name" value="GDT1-like"/>
</dbReference>
<dbReference type="Proteomes" id="UP000694240">
    <property type="component" value="Chromosome 13"/>
</dbReference>
<gene>
    <name evidence="7" type="ORF">ISN45_Aa08g000110</name>
</gene>
<proteinExistence type="inferred from homology"/>
<evidence type="ECO:0000313" key="8">
    <source>
        <dbReference type="Proteomes" id="UP000694240"/>
    </source>
</evidence>
<dbReference type="GO" id="GO:0016020">
    <property type="term" value="C:membrane"/>
    <property type="evidence" value="ECO:0007669"/>
    <property type="project" value="UniProtKB-SubCell"/>
</dbReference>
<dbReference type="EMBL" id="JAEFBK010000013">
    <property type="protein sequence ID" value="KAG7532309.1"/>
    <property type="molecule type" value="Genomic_DNA"/>
</dbReference>
<evidence type="ECO:0000256" key="1">
    <source>
        <dbReference type="ARBA" id="ARBA00004141"/>
    </source>
</evidence>